<dbReference type="RefSeq" id="WP_212824364.1">
    <property type="nucleotide sequence ID" value="NZ_AP023359.1"/>
</dbReference>
<keyword evidence="3" id="KW-1185">Reference proteome</keyword>
<dbReference type="KEGG" id="pry:Prubr_21280"/>
<evidence type="ECO:0000313" key="2">
    <source>
        <dbReference type="EMBL" id="BCJ65107.1"/>
    </source>
</evidence>
<proteinExistence type="predicted"/>
<accession>A0A810MVA8</accession>
<organism evidence="2 3">
    <name type="scientific">Polymorphospora rubra</name>
    <dbReference type="NCBI Taxonomy" id="338584"/>
    <lineage>
        <taxon>Bacteria</taxon>
        <taxon>Bacillati</taxon>
        <taxon>Actinomycetota</taxon>
        <taxon>Actinomycetes</taxon>
        <taxon>Micromonosporales</taxon>
        <taxon>Micromonosporaceae</taxon>
        <taxon>Polymorphospora</taxon>
    </lineage>
</organism>
<evidence type="ECO:0000256" key="1">
    <source>
        <dbReference type="SAM" id="MobiDB-lite"/>
    </source>
</evidence>
<reference evidence="2" key="1">
    <citation type="submission" date="2020-08" db="EMBL/GenBank/DDBJ databases">
        <title>Whole genome shotgun sequence of Polymorphospora rubra NBRC 101157.</title>
        <authorList>
            <person name="Komaki H."/>
            <person name="Tamura T."/>
        </authorList>
    </citation>
    <scope>NUCLEOTIDE SEQUENCE</scope>
    <source>
        <strain evidence="2">NBRC 101157</strain>
    </source>
</reference>
<dbReference type="EMBL" id="AP023359">
    <property type="protein sequence ID" value="BCJ65107.1"/>
    <property type="molecule type" value="Genomic_DNA"/>
</dbReference>
<gene>
    <name evidence="2" type="ORF">Prubr_21280</name>
</gene>
<feature type="region of interest" description="Disordered" evidence="1">
    <location>
        <begin position="83"/>
        <end position="107"/>
    </location>
</feature>
<sequence>MTEPVQPVRKLSISVPADVAARLDKEPNASAFLARAARTQMRADAFAATLAGRGLPITPEGRRRAAERLDAIERAYPPSWYDEQRARHQAAAEAEFGGPRHSQAPAA</sequence>
<name>A0A810MVA8_9ACTN</name>
<dbReference type="Proteomes" id="UP000680866">
    <property type="component" value="Chromosome"/>
</dbReference>
<protein>
    <submittedName>
        <fullName evidence="2">Uncharacterized protein</fullName>
    </submittedName>
</protein>
<evidence type="ECO:0000313" key="3">
    <source>
        <dbReference type="Proteomes" id="UP000680866"/>
    </source>
</evidence>
<dbReference type="AlphaFoldDB" id="A0A810MVA8"/>